<name>A0A6J8DUZ2_MYTCO</name>
<dbReference type="EMBL" id="CACVKT020007840">
    <property type="protein sequence ID" value="CAC5411291.1"/>
    <property type="molecule type" value="Genomic_DNA"/>
</dbReference>
<feature type="region of interest" description="Disordered" evidence="1">
    <location>
        <begin position="1"/>
        <end position="76"/>
    </location>
</feature>
<dbReference type="AlphaFoldDB" id="A0A6J8DUZ2"/>
<feature type="compositionally biased region" description="Polar residues" evidence="1">
    <location>
        <begin position="62"/>
        <end position="76"/>
    </location>
</feature>
<sequence>MHREYYNSPSRRPQTNYVRSPTPPRSQSKFRSPQNSRSPSPHRGSRSSKEQDNMPFRKAISPSIQRTSSSNSSKDQILNRTGSLVIPSAVNSIPVKATIDTAAMITLLSSSLISNIQENCESVLLKGIGPQPVIAKRQVSPLEVKIAIVEENPTTQSEESFNSSIQGLQASSFSVADSKEHEMTQPNIEGDAIYTNWMQNYSPHHLRQLQLHDLDLFPLIEWTERRETIQPIQLLFGTVHCSVGKFDPDSWVAQLAKLLNEVHKLARENLMTTQHRQKRDYDLRLAQNQYHTGDLVYKIDSSTKIGHSKKLRSPWIGPYLVVSDVSALYNKGSKGRVRDSP</sequence>
<evidence type="ECO:0008006" key="4">
    <source>
        <dbReference type="Google" id="ProtNLM"/>
    </source>
</evidence>
<keyword evidence="3" id="KW-1185">Reference proteome</keyword>
<feature type="compositionally biased region" description="Polar residues" evidence="1">
    <location>
        <begin position="7"/>
        <end position="35"/>
    </location>
</feature>
<proteinExistence type="predicted"/>
<evidence type="ECO:0000313" key="2">
    <source>
        <dbReference type="EMBL" id="CAC5411291.1"/>
    </source>
</evidence>
<protein>
    <recommendedName>
        <fullName evidence="4">Integrase zinc-binding domain-containing protein</fullName>
    </recommendedName>
</protein>
<evidence type="ECO:0000313" key="3">
    <source>
        <dbReference type="Proteomes" id="UP000507470"/>
    </source>
</evidence>
<accession>A0A6J8DUZ2</accession>
<gene>
    <name evidence="2" type="ORF">MCOR_44405</name>
</gene>
<reference evidence="2 3" key="1">
    <citation type="submission" date="2020-06" db="EMBL/GenBank/DDBJ databases">
        <authorList>
            <person name="Li R."/>
            <person name="Bekaert M."/>
        </authorList>
    </citation>
    <scope>NUCLEOTIDE SEQUENCE [LARGE SCALE GENOMIC DNA]</scope>
    <source>
        <strain evidence="3">wild</strain>
    </source>
</reference>
<evidence type="ECO:0000256" key="1">
    <source>
        <dbReference type="SAM" id="MobiDB-lite"/>
    </source>
</evidence>
<dbReference type="Proteomes" id="UP000507470">
    <property type="component" value="Unassembled WGS sequence"/>
</dbReference>
<dbReference type="OrthoDB" id="6153983at2759"/>
<organism evidence="2 3">
    <name type="scientific">Mytilus coruscus</name>
    <name type="common">Sea mussel</name>
    <dbReference type="NCBI Taxonomy" id="42192"/>
    <lineage>
        <taxon>Eukaryota</taxon>
        <taxon>Metazoa</taxon>
        <taxon>Spiralia</taxon>
        <taxon>Lophotrochozoa</taxon>
        <taxon>Mollusca</taxon>
        <taxon>Bivalvia</taxon>
        <taxon>Autobranchia</taxon>
        <taxon>Pteriomorphia</taxon>
        <taxon>Mytilida</taxon>
        <taxon>Mytiloidea</taxon>
        <taxon>Mytilidae</taxon>
        <taxon>Mytilinae</taxon>
        <taxon>Mytilus</taxon>
    </lineage>
</organism>